<organism evidence="2 3">
    <name type="scientific">Pseudomonas syringae</name>
    <dbReference type="NCBI Taxonomy" id="317"/>
    <lineage>
        <taxon>Bacteria</taxon>
        <taxon>Pseudomonadati</taxon>
        <taxon>Pseudomonadota</taxon>
        <taxon>Gammaproteobacteria</taxon>
        <taxon>Pseudomonadales</taxon>
        <taxon>Pseudomonadaceae</taxon>
        <taxon>Pseudomonas</taxon>
    </lineage>
</organism>
<evidence type="ECO:0000313" key="2">
    <source>
        <dbReference type="EMBL" id="KFE58053.1"/>
    </source>
</evidence>
<gene>
    <name evidence="2" type="ORF">IV01_00310</name>
</gene>
<keyword evidence="3" id="KW-1185">Reference proteome</keyword>
<sequence>MNQPNVNFEPKFTAFFLVKTSPEWLAFSFETRLAHATGTFQPILEEFANGVKLHWYDTEFYTATVTDIWMIEARDHESYQLFCEKLRETAFWDNFFFIKEIFLGEKNAWAKNYDVAALTD</sequence>
<reference evidence="2 3" key="1">
    <citation type="submission" date="2014-07" db="EMBL/GenBank/DDBJ databases">
        <title>Draft Genome Sequences of Environmental Pseudomonas syringae strains.</title>
        <authorList>
            <person name="Baltrus D.A."/>
            <person name="Berge O."/>
            <person name="Morris C."/>
        </authorList>
    </citation>
    <scope>NUCLEOTIDE SEQUENCE [LARGE SCALE GENOMIC DNA]</scope>
    <source>
        <strain evidence="2 3">GAW0119</strain>
    </source>
</reference>
<name>A0A085VRJ0_PSESX</name>
<dbReference type="Proteomes" id="UP000028631">
    <property type="component" value="Unassembled WGS sequence"/>
</dbReference>
<accession>A0A085VRJ0</accession>
<comment type="caution">
    <text evidence="2">The sequence shown here is derived from an EMBL/GenBank/DDBJ whole genome shotgun (WGS) entry which is preliminary data.</text>
</comment>
<dbReference type="EMBL" id="JPQU01000011">
    <property type="protein sequence ID" value="KFE58053.1"/>
    <property type="molecule type" value="Genomic_DNA"/>
</dbReference>
<dbReference type="Pfam" id="PF17074">
    <property type="entry name" value="Darcynin"/>
    <property type="match status" value="1"/>
</dbReference>
<proteinExistence type="inferred from homology"/>
<evidence type="ECO:0000256" key="1">
    <source>
        <dbReference type="ARBA" id="ARBA00006869"/>
    </source>
</evidence>
<dbReference type="AlphaFoldDB" id="A0A085VRJ0"/>
<comment type="similarity">
    <text evidence="1">Belongs to the darcynin family.</text>
</comment>
<dbReference type="InterPro" id="IPR031409">
    <property type="entry name" value="Darcynin"/>
</dbReference>
<dbReference type="OrthoDB" id="117791at2"/>
<dbReference type="RefSeq" id="WP_032624915.1">
    <property type="nucleotide sequence ID" value="NZ_JPQU01000011.1"/>
</dbReference>
<dbReference type="PATRIC" id="fig|317.175.peg.72"/>
<protein>
    <submittedName>
        <fullName evidence="2">Darcynin</fullName>
    </submittedName>
</protein>
<evidence type="ECO:0000313" key="3">
    <source>
        <dbReference type="Proteomes" id="UP000028631"/>
    </source>
</evidence>